<dbReference type="InterPro" id="IPR001608">
    <property type="entry name" value="Ala_racemase_N"/>
</dbReference>
<dbReference type="EMBL" id="BAAAQB010000029">
    <property type="protein sequence ID" value="GAA2136218.1"/>
    <property type="molecule type" value="Genomic_DNA"/>
</dbReference>
<dbReference type="Gene3D" id="3.20.20.10">
    <property type="entry name" value="Alanine racemase"/>
    <property type="match status" value="1"/>
</dbReference>
<protein>
    <submittedName>
        <fullName evidence="5">Alanine racemase</fullName>
    </submittedName>
</protein>
<dbReference type="SMART" id="SM01005">
    <property type="entry name" value="Ala_racemase_C"/>
    <property type="match status" value="1"/>
</dbReference>
<dbReference type="InterPro" id="IPR009006">
    <property type="entry name" value="Ala_racemase/Decarboxylase_C"/>
</dbReference>
<sequence>MTSQDLMHHMRSSGQDAGSWLEIDAAAFESNVRNLLTMIDDTALLCAVVKSNAYGHGAGLLLPSLVRLGVPFVGVGSNEEAAIARRCGFTGRILRVRAAAPQEIKAGLRHDIEELVADPQSAWEMHKIAAEAGKLVRIHLDINSSGISRHSLDVSSALGRASAVAIVSHPGLQLAGIMTHFPKDDNGHIETALERFKSQALTLLHLTGTPREGVLLHCANSYAALHVRGSWLDMVRAGAVLYGDSDPRAGHFQRCLAFKARIASINSYAAGTKVGYGLTRTLNRDSKLATVTAGYGDGYRRALARQGGVLVRGRRAAIVDVVSMNSMVVDVTDVADVSPGDEVVLFGRQGSAEIAPAELEAANSAILADLYTVWAQGNRVLVNDEHM</sequence>
<dbReference type="Pfam" id="PF01168">
    <property type="entry name" value="Ala_racemase_N"/>
    <property type="match status" value="1"/>
</dbReference>
<keyword evidence="3" id="KW-0413">Isomerase</keyword>
<evidence type="ECO:0000256" key="3">
    <source>
        <dbReference type="ARBA" id="ARBA00023235"/>
    </source>
</evidence>
<evidence type="ECO:0000256" key="1">
    <source>
        <dbReference type="ARBA" id="ARBA00001933"/>
    </source>
</evidence>
<dbReference type="InterPro" id="IPR020622">
    <property type="entry name" value="Ala_racemase_pyridoxalP-BS"/>
</dbReference>
<dbReference type="Proteomes" id="UP001500102">
    <property type="component" value="Unassembled WGS sequence"/>
</dbReference>
<dbReference type="Pfam" id="PF00842">
    <property type="entry name" value="Ala_racemase_C"/>
    <property type="match status" value="1"/>
</dbReference>
<keyword evidence="2" id="KW-0663">Pyridoxal phosphate</keyword>
<dbReference type="InterPro" id="IPR000821">
    <property type="entry name" value="Ala_racemase"/>
</dbReference>
<dbReference type="Gene3D" id="2.40.37.10">
    <property type="entry name" value="Lyase, Ornithine Decarboxylase, Chain A, domain 1"/>
    <property type="match status" value="1"/>
</dbReference>
<evidence type="ECO:0000313" key="6">
    <source>
        <dbReference type="Proteomes" id="UP001500102"/>
    </source>
</evidence>
<evidence type="ECO:0000259" key="4">
    <source>
        <dbReference type="SMART" id="SM01005"/>
    </source>
</evidence>
<feature type="domain" description="Alanine racemase C-terminal" evidence="4">
    <location>
        <begin position="255"/>
        <end position="383"/>
    </location>
</feature>
<evidence type="ECO:0000256" key="2">
    <source>
        <dbReference type="ARBA" id="ARBA00022898"/>
    </source>
</evidence>
<name>A0ABP5KVD9_9MICC</name>
<reference evidence="6" key="1">
    <citation type="journal article" date="2019" name="Int. J. Syst. Evol. Microbiol.">
        <title>The Global Catalogue of Microorganisms (GCM) 10K type strain sequencing project: providing services to taxonomists for standard genome sequencing and annotation.</title>
        <authorList>
            <consortium name="The Broad Institute Genomics Platform"/>
            <consortium name="The Broad Institute Genome Sequencing Center for Infectious Disease"/>
            <person name="Wu L."/>
            <person name="Ma J."/>
        </authorList>
    </citation>
    <scope>NUCLEOTIDE SEQUENCE [LARGE SCALE GENOMIC DNA]</scope>
    <source>
        <strain evidence="6">JCM 15921</strain>
    </source>
</reference>
<dbReference type="RefSeq" id="WP_344365185.1">
    <property type="nucleotide sequence ID" value="NZ_BAAAQB010000029.1"/>
</dbReference>
<dbReference type="NCBIfam" id="TIGR00492">
    <property type="entry name" value="alr"/>
    <property type="match status" value="1"/>
</dbReference>
<dbReference type="PANTHER" id="PTHR30511">
    <property type="entry name" value="ALANINE RACEMASE"/>
    <property type="match status" value="1"/>
</dbReference>
<proteinExistence type="predicted"/>
<dbReference type="PROSITE" id="PS00395">
    <property type="entry name" value="ALANINE_RACEMASE"/>
    <property type="match status" value="1"/>
</dbReference>
<organism evidence="5 6">
    <name type="scientific">Arthrobacter humicola</name>
    <dbReference type="NCBI Taxonomy" id="409291"/>
    <lineage>
        <taxon>Bacteria</taxon>
        <taxon>Bacillati</taxon>
        <taxon>Actinomycetota</taxon>
        <taxon>Actinomycetes</taxon>
        <taxon>Micrococcales</taxon>
        <taxon>Micrococcaceae</taxon>
        <taxon>Arthrobacter</taxon>
    </lineage>
</organism>
<dbReference type="SUPFAM" id="SSF50621">
    <property type="entry name" value="Alanine racemase C-terminal domain-like"/>
    <property type="match status" value="1"/>
</dbReference>
<dbReference type="PRINTS" id="PR00992">
    <property type="entry name" value="ALARACEMASE"/>
</dbReference>
<accession>A0ABP5KVD9</accession>
<dbReference type="PANTHER" id="PTHR30511:SF0">
    <property type="entry name" value="ALANINE RACEMASE, CATABOLIC-RELATED"/>
    <property type="match status" value="1"/>
</dbReference>
<dbReference type="InterPro" id="IPR029066">
    <property type="entry name" value="PLP-binding_barrel"/>
</dbReference>
<comment type="caution">
    <text evidence="5">The sequence shown here is derived from an EMBL/GenBank/DDBJ whole genome shotgun (WGS) entry which is preliminary data.</text>
</comment>
<comment type="cofactor">
    <cofactor evidence="1">
        <name>pyridoxal 5'-phosphate</name>
        <dbReference type="ChEBI" id="CHEBI:597326"/>
    </cofactor>
</comment>
<evidence type="ECO:0000313" key="5">
    <source>
        <dbReference type="EMBL" id="GAA2136218.1"/>
    </source>
</evidence>
<gene>
    <name evidence="5" type="primary">alr_1</name>
    <name evidence="5" type="ORF">GCM10009825_21160</name>
</gene>
<dbReference type="InterPro" id="IPR011079">
    <property type="entry name" value="Ala_racemase_C"/>
</dbReference>
<keyword evidence="6" id="KW-1185">Reference proteome</keyword>
<dbReference type="SUPFAM" id="SSF51419">
    <property type="entry name" value="PLP-binding barrel"/>
    <property type="match status" value="1"/>
</dbReference>